<evidence type="ECO:0008006" key="3">
    <source>
        <dbReference type="Google" id="ProtNLM"/>
    </source>
</evidence>
<keyword evidence="2" id="KW-1185">Reference proteome</keyword>
<organism evidence="1 2">
    <name type="scientific">Mycena chlorophos</name>
    <name type="common">Agaric fungus</name>
    <name type="synonym">Agaricus chlorophos</name>
    <dbReference type="NCBI Taxonomy" id="658473"/>
    <lineage>
        <taxon>Eukaryota</taxon>
        <taxon>Fungi</taxon>
        <taxon>Dikarya</taxon>
        <taxon>Basidiomycota</taxon>
        <taxon>Agaricomycotina</taxon>
        <taxon>Agaricomycetes</taxon>
        <taxon>Agaricomycetidae</taxon>
        <taxon>Agaricales</taxon>
        <taxon>Marasmiineae</taxon>
        <taxon>Mycenaceae</taxon>
        <taxon>Mycena</taxon>
    </lineage>
</organism>
<evidence type="ECO:0000313" key="1">
    <source>
        <dbReference type="EMBL" id="GAT46654.1"/>
    </source>
</evidence>
<reference evidence="1" key="1">
    <citation type="submission" date="2014-09" db="EMBL/GenBank/DDBJ databases">
        <title>Genome sequence of the luminous mushroom Mycena chlorophos for searching fungal bioluminescence genes.</title>
        <authorList>
            <person name="Tanaka Y."/>
            <person name="Kasuga D."/>
            <person name="Oba Y."/>
            <person name="Hase S."/>
            <person name="Sato K."/>
            <person name="Oba Y."/>
            <person name="Sakakibara Y."/>
        </authorList>
    </citation>
    <scope>NUCLEOTIDE SEQUENCE</scope>
</reference>
<proteinExistence type="predicted"/>
<name>A0ABQ0L672_MYCCL</name>
<accession>A0ABQ0L672</accession>
<dbReference type="Proteomes" id="UP000815677">
    <property type="component" value="Unassembled WGS sequence"/>
</dbReference>
<evidence type="ECO:0000313" key="2">
    <source>
        <dbReference type="Proteomes" id="UP000815677"/>
    </source>
</evidence>
<protein>
    <recommendedName>
        <fullName evidence="3">F-box domain-containing protein</fullName>
    </recommendedName>
</protein>
<gene>
    <name evidence="1" type="ORF">MCHLO_04157</name>
</gene>
<dbReference type="EMBL" id="DF842674">
    <property type="protein sequence ID" value="GAT46654.1"/>
    <property type="molecule type" value="Genomic_DNA"/>
</dbReference>
<sequence>MEARLMFDMVRWSVTPTVASCCLCPGFHHLPSIHPPLSDDWLPSEAATTTTPIRLRDDTTTLIPSSASSWANRSSQLFSQKVSNATLSLLHRTIESIDLQALISCCAVLRRIGLGSQPSPARTLVSRSRRRRPGKVFFAASIIGSAAAAAQPRVLSERNLTCLKVLMRCASKQRVGEKRRGNLAPKMYLKMCYTDLFSALAVMPLVL</sequence>